<evidence type="ECO:0000313" key="8">
    <source>
        <dbReference type="EMBL" id="RDU62321.1"/>
    </source>
</evidence>
<keyword evidence="9" id="KW-1185">Reference proteome</keyword>
<comment type="catalytic activity">
    <reaction evidence="7">
        <text>shikimate + ATP = 3-phosphoshikimate + ADP + H(+)</text>
        <dbReference type="Rhea" id="RHEA:13121"/>
        <dbReference type="ChEBI" id="CHEBI:15378"/>
        <dbReference type="ChEBI" id="CHEBI:30616"/>
        <dbReference type="ChEBI" id="CHEBI:36208"/>
        <dbReference type="ChEBI" id="CHEBI:145989"/>
        <dbReference type="ChEBI" id="CHEBI:456216"/>
        <dbReference type="EC" id="2.7.1.71"/>
    </reaction>
</comment>
<dbReference type="CDD" id="cd00464">
    <property type="entry name" value="SK"/>
    <property type="match status" value="1"/>
</dbReference>
<keyword evidence="7" id="KW-0963">Cytoplasm</keyword>
<gene>
    <name evidence="7" type="primary">aroK</name>
    <name evidence="8" type="ORF">CQA43_06935</name>
</gene>
<dbReference type="GO" id="GO:0004765">
    <property type="term" value="F:shikimate kinase activity"/>
    <property type="evidence" value="ECO:0007669"/>
    <property type="project" value="UniProtKB-UniRule"/>
</dbReference>
<dbReference type="UniPathway" id="UPA00053">
    <property type="reaction ID" value="UER00088"/>
</dbReference>
<feature type="binding site" evidence="7">
    <location>
        <position position="134"/>
    </location>
    <ligand>
        <name>substrate</name>
    </ligand>
</feature>
<evidence type="ECO:0000313" key="9">
    <source>
        <dbReference type="Proteomes" id="UP000256650"/>
    </source>
</evidence>
<feature type="binding site" evidence="7">
    <location>
        <position position="35"/>
    </location>
    <ligand>
        <name>substrate</name>
    </ligand>
</feature>
<feature type="binding site" evidence="7">
    <location>
        <position position="17"/>
    </location>
    <ligand>
        <name>Mg(2+)</name>
        <dbReference type="ChEBI" id="CHEBI:18420"/>
    </ligand>
</feature>
<feature type="binding site" evidence="7">
    <location>
        <position position="118"/>
    </location>
    <ligand>
        <name>ATP</name>
        <dbReference type="ChEBI" id="CHEBI:30616"/>
    </ligand>
</feature>
<dbReference type="AlphaFoldDB" id="A0A3D8ICQ8"/>
<comment type="caution">
    <text evidence="8">The sequence shown here is derived from an EMBL/GenBank/DDBJ whole genome shotgun (WGS) entry which is preliminary data.</text>
</comment>
<reference evidence="8 9" key="1">
    <citation type="submission" date="2018-04" db="EMBL/GenBank/DDBJ databases">
        <title>Novel Campyloabacter and Helicobacter Species and Strains.</title>
        <authorList>
            <person name="Mannion A.J."/>
            <person name="Shen Z."/>
            <person name="Fox J.G."/>
        </authorList>
    </citation>
    <scope>NUCLEOTIDE SEQUENCE [LARGE SCALE GENOMIC DNA]</scope>
    <source>
        <strain evidence="8 9">MIT 99-5101</strain>
    </source>
</reference>
<dbReference type="HAMAP" id="MF_00109">
    <property type="entry name" value="Shikimate_kinase"/>
    <property type="match status" value="1"/>
</dbReference>
<comment type="function">
    <text evidence="7">Catalyzes the specific phosphorylation of the 3-hydroxyl group of shikimic acid using ATP as a cosubstrate.</text>
</comment>
<dbReference type="OrthoDB" id="9800332at2"/>
<dbReference type="InterPro" id="IPR027417">
    <property type="entry name" value="P-loop_NTPase"/>
</dbReference>
<dbReference type="GO" id="GO:0008652">
    <property type="term" value="P:amino acid biosynthetic process"/>
    <property type="evidence" value="ECO:0007669"/>
    <property type="project" value="UniProtKB-KW"/>
</dbReference>
<sequence length="163" mass="18501">MNSTNCVLIGFMGSGKSTIAKALHQINHALVLDSDSIIESNEGLSIKEIFSLYGEKYFRDLECKFCQFIAHNVQNAIISTGGGMPLFCDVQSMGKVFFLHLEFEKILSRFNAEERNQRPLFQNDDSALELYNTRLKHYQSCAHYVINADQSIQAITQEILEKL</sequence>
<dbReference type="PANTHER" id="PTHR21087">
    <property type="entry name" value="SHIKIMATE KINASE"/>
    <property type="match status" value="1"/>
</dbReference>
<protein>
    <recommendedName>
        <fullName evidence="7">Shikimate kinase</fullName>
        <shortName evidence="7">SK</shortName>
        <ecNumber evidence="7">2.7.1.71</ecNumber>
    </recommendedName>
</protein>
<keyword evidence="6 7" id="KW-0057">Aromatic amino acid biosynthesis</keyword>
<organism evidence="8 9">
    <name type="scientific">Helicobacter ganmani</name>
    <dbReference type="NCBI Taxonomy" id="60246"/>
    <lineage>
        <taxon>Bacteria</taxon>
        <taxon>Pseudomonadati</taxon>
        <taxon>Campylobacterota</taxon>
        <taxon>Epsilonproteobacteria</taxon>
        <taxon>Campylobacterales</taxon>
        <taxon>Helicobacteraceae</taxon>
        <taxon>Helicobacter</taxon>
    </lineage>
</organism>
<evidence type="ECO:0000256" key="3">
    <source>
        <dbReference type="ARBA" id="ARBA00022741"/>
    </source>
</evidence>
<dbReference type="GO" id="GO:0000287">
    <property type="term" value="F:magnesium ion binding"/>
    <property type="evidence" value="ECO:0007669"/>
    <property type="project" value="UniProtKB-UniRule"/>
</dbReference>
<accession>A0A3D8ICQ8</accession>
<keyword evidence="7" id="KW-0460">Magnesium</keyword>
<dbReference type="SUPFAM" id="SSF52540">
    <property type="entry name" value="P-loop containing nucleoside triphosphate hydrolases"/>
    <property type="match status" value="1"/>
</dbReference>
<comment type="similarity">
    <text evidence="7">Belongs to the shikimate kinase family.</text>
</comment>
<dbReference type="PANTHER" id="PTHR21087:SF16">
    <property type="entry name" value="SHIKIMATE KINASE 1, CHLOROPLASTIC"/>
    <property type="match status" value="1"/>
</dbReference>
<dbReference type="GeneID" id="82536023"/>
<dbReference type="EC" id="2.7.1.71" evidence="7"/>
<comment type="subcellular location">
    <subcellularLocation>
        <location evidence="7">Cytoplasm</location>
    </subcellularLocation>
</comment>
<keyword evidence="5 7" id="KW-0067">ATP-binding</keyword>
<evidence type="ECO:0000256" key="6">
    <source>
        <dbReference type="ARBA" id="ARBA00023141"/>
    </source>
</evidence>
<evidence type="ECO:0000256" key="1">
    <source>
        <dbReference type="ARBA" id="ARBA00022605"/>
    </source>
</evidence>
<dbReference type="Gene3D" id="3.40.50.300">
    <property type="entry name" value="P-loop containing nucleotide triphosphate hydrolases"/>
    <property type="match status" value="1"/>
</dbReference>
<feature type="binding site" evidence="7">
    <location>
        <position position="150"/>
    </location>
    <ligand>
        <name>ATP</name>
        <dbReference type="ChEBI" id="CHEBI:30616"/>
    </ligand>
</feature>
<evidence type="ECO:0000256" key="4">
    <source>
        <dbReference type="ARBA" id="ARBA00022777"/>
    </source>
</evidence>
<dbReference type="GO" id="GO:0009073">
    <property type="term" value="P:aromatic amino acid family biosynthetic process"/>
    <property type="evidence" value="ECO:0007669"/>
    <property type="project" value="UniProtKB-KW"/>
</dbReference>
<feature type="binding site" evidence="7">
    <location>
        <begin position="13"/>
        <end position="18"/>
    </location>
    <ligand>
        <name>ATP</name>
        <dbReference type="ChEBI" id="CHEBI:30616"/>
    </ligand>
</feature>
<comment type="pathway">
    <text evidence="7">Metabolic intermediate biosynthesis; chorismate biosynthesis; chorismate from D-erythrose 4-phosphate and phosphoenolpyruvate: step 5/7.</text>
</comment>
<keyword evidence="4 7" id="KW-0418">Kinase</keyword>
<evidence type="ECO:0000256" key="7">
    <source>
        <dbReference type="HAMAP-Rule" id="MF_00109"/>
    </source>
</evidence>
<keyword evidence="3 7" id="KW-0547">Nucleotide-binding</keyword>
<proteinExistence type="inferred from homology"/>
<keyword evidence="7" id="KW-0479">Metal-binding</keyword>
<name>A0A3D8ICQ8_9HELI</name>
<dbReference type="GO" id="GO:0009423">
    <property type="term" value="P:chorismate biosynthetic process"/>
    <property type="evidence" value="ECO:0007669"/>
    <property type="project" value="UniProtKB-UniRule"/>
</dbReference>
<evidence type="ECO:0000256" key="2">
    <source>
        <dbReference type="ARBA" id="ARBA00022679"/>
    </source>
</evidence>
<dbReference type="Proteomes" id="UP000256650">
    <property type="component" value="Unassembled WGS sequence"/>
</dbReference>
<feature type="binding site" evidence="7">
    <location>
        <position position="82"/>
    </location>
    <ligand>
        <name>substrate</name>
    </ligand>
</feature>
<dbReference type="EMBL" id="NXLS01000007">
    <property type="protein sequence ID" value="RDU62321.1"/>
    <property type="molecule type" value="Genomic_DNA"/>
</dbReference>
<dbReference type="InterPro" id="IPR000623">
    <property type="entry name" value="Shikimate_kinase/TSH1"/>
</dbReference>
<dbReference type="GO" id="GO:0005829">
    <property type="term" value="C:cytosol"/>
    <property type="evidence" value="ECO:0007669"/>
    <property type="project" value="TreeGrafter"/>
</dbReference>
<dbReference type="GO" id="GO:0005524">
    <property type="term" value="F:ATP binding"/>
    <property type="evidence" value="ECO:0007669"/>
    <property type="project" value="UniProtKB-UniRule"/>
</dbReference>
<keyword evidence="2 7" id="KW-0808">Transferase</keyword>
<keyword evidence="1 7" id="KW-0028">Amino-acid biosynthesis</keyword>
<evidence type="ECO:0000256" key="5">
    <source>
        <dbReference type="ARBA" id="ARBA00022840"/>
    </source>
</evidence>
<dbReference type="PRINTS" id="PR01100">
    <property type="entry name" value="SHIKIMTKNASE"/>
</dbReference>
<comment type="subunit">
    <text evidence="7">Monomer.</text>
</comment>
<dbReference type="Pfam" id="PF01202">
    <property type="entry name" value="SKI"/>
    <property type="match status" value="1"/>
</dbReference>
<feature type="binding site" evidence="7">
    <location>
        <position position="59"/>
    </location>
    <ligand>
        <name>substrate</name>
    </ligand>
</feature>
<comment type="cofactor">
    <cofactor evidence="7">
        <name>Mg(2+)</name>
        <dbReference type="ChEBI" id="CHEBI:18420"/>
    </cofactor>
    <text evidence="7">Binds 1 Mg(2+) ion per subunit.</text>
</comment>
<dbReference type="RefSeq" id="WP_115551886.1">
    <property type="nucleotide sequence ID" value="NZ_CAONBV010000001.1"/>
</dbReference>
<dbReference type="InterPro" id="IPR031322">
    <property type="entry name" value="Shikimate/glucono_kinase"/>
</dbReference>